<sequence length="70" mass="8048">MNTQIKSIIKSGLFSGIVYAGLMAGFDYSDGQDFKIWKFILYASFFGTFMALMTRYNLKKQADKEKNKTE</sequence>
<keyword evidence="1" id="KW-0472">Membrane</keyword>
<evidence type="ECO:0000313" key="3">
    <source>
        <dbReference type="Proteomes" id="UP000541857"/>
    </source>
</evidence>
<comment type="caution">
    <text evidence="2">The sequence shown here is derived from an EMBL/GenBank/DDBJ whole genome shotgun (WGS) entry which is preliminary data.</text>
</comment>
<keyword evidence="1" id="KW-1133">Transmembrane helix</keyword>
<dbReference type="Proteomes" id="UP000541857">
    <property type="component" value="Unassembled WGS sequence"/>
</dbReference>
<dbReference type="EMBL" id="JACGLT010000041">
    <property type="protein sequence ID" value="MBA6154888.1"/>
    <property type="molecule type" value="Genomic_DNA"/>
</dbReference>
<evidence type="ECO:0000256" key="1">
    <source>
        <dbReference type="SAM" id="Phobius"/>
    </source>
</evidence>
<keyword evidence="1" id="KW-0812">Transmembrane</keyword>
<dbReference type="RefSeq" id="WP_182207110.1">
    <property type="nucleotide sequence ID" value="NZ_JACGLT010000041.1"/>
</dbReference>
<gene>
    <name evidence="2" type="ORF">H3Z82_19395</name>
</gene>
<name>A0A7W2R5K9_9FLAO</name>
<feature type="transmembrane region" description="Helical" evidence="1">
    <location>
        <begin position="36"/>
        <end position="58"/>
    </location>
</feature>
<keyword evidence="3" id="KW-1185">Reference proteome</keyword>
<dbReference type="AlphaFoldDB" id="A0A7W2R5K9"/>
<organism evidence="2 3">
    <name type="scientific">Gelidibacter maritimus</name>
    <dbReference type="NCBI Taxonomy" id="2761487"/>
    <lineage>
        <taxon>Bacteria</taxon>
        <taxon>Pseudomonadati</taxon>
        <taxon>Bacteroidota</taxon>
        <taxon>Flavobacteriia</taxon>
        <taxon>Flavobacteriales</taxon>
        <taxon>Flavobacteriaceae</taxon>
        <taxon>Gelidibacter</taxon>
    </lineage>
</organism>
<proteinExistence type="predicted"/>
<evidence type="ECO:0000313" key="2">
    <source>
        <dbReference type="EMBL" id="MBA6154888.1"/>
    </source>
</evidence>
<reference evidence="2 3" key="1">
    <citation type="submission" date="2020-07" db="EMBL/GenBank/DDBJ databases">
        <title>Bacterium isolated from marine sediment.</title>
        <authorList>
            <person name="Shang D."/>
        </authorList>
    </citation>
    <scope>NUCLEOTIDE SEQUENCE [LARGE SCALE GENOMIC DNA]</scope>
    <source>
        <strain evidence="2 3">F6074</strain>
    </source>
</reference>
<feature type="transmembrane region" description="Helical" evidence="1">
    <location>
        <begin position="7"/>
        <end position="24"/>
    </location>
</feature>
<protein>
    <submittedName>
        <fullName evidence="2">Uncharacterized protein</fullName>
    </submittedName>
</protein>
<accession>A0A7W2R5K9</accession>